<dbReference type="Pfam" id="PF07730">
    <property type="entry name" value="HisKA_3"/>
    <property type="match status" value="1"/>
</dbReference>
<evidence type="ECO:0000313" key="12">
    <source>
        <dbReference type="Proteomes" id="UP001143474"/>
    </source>
</evidence>
<dbReference type="GO" id="GO:0046983">
    <property type="term" value="F:protein dimerization activity"/>
    <property type="evidence" value="ECO:0007669"/>
    <property type="project" value="InterPro"/>
</dbReference>
<dbReference type="GO" id="GO:0000155">
    <property type="term" value="F:phosphorelay sensor kinase activity"/>
    <property type="evidence" value="ECO:0007669"/>
    <property type="project" value="InterPro"/>
</dbReference>
<feature type="transmembrane region" description="Helical" evidence="9">
    <location>
        <begin position="53"/>
        <end position="75"/>
    </location>
</feature>
<keyword evidence="9" id="KW-1133">Transmembrane helix</keyword>
<dbReference type="Proteomes" id="UP001143474">
    <property type="component" value="Unassembled WGS sequence"/>
</dbReference>
<dbReference type="CDD" id="cd16917">
    <property type="entry name" value="HATPase_UhpB-NarQ-NarX-like"/>
    <property type="match status" value="1"/>
</dbReference>
<dbReference type="Gene3D" id="3.30.565.10">
    <property type="entry name" value="Histidine kinase-like ATPase, C-terminal domain"/>
    <property type="match status" value="1"/>
</dbReference>
<dbReference type="InterPro" id="IPR050482">
    <property type="entry name" value="Sensor_HK_TwoCompSys"/>
</dbReference>
<dbReference type="GO" id="GO:0005524">
    <property type="term" value="F:ATP binding"/>
    <property type="evidence" value="ECO:0007669"/>
    <property type="project" value="UniProtKB-KW"/>
</dbReference>
<gene>
    <name evidence="11" type="ORF">GCM10017600_47250</name>
</gene>
<feature type="transmembrane region" description="Helical" evidence="9">
    <location>
        <begin position="81"/>
        <end position="100"/>
    </location>
</feature>
<evidence type="ECO:0000256" key="2">
    <source>
        <dbReference type="ARBA" id="ARBA00012438"/>
    </source>
</evidence>
<protein>
    <recommendedName>
        <fullName evidence="2">histidine kinase</fullName>
        <ecNumber evidence="2">2.7.13.3</ecNumber>
    </recommendedName>
</protein>
<accession>A0A9W6I522</accession>
<dbReference type="AlphaFoldDB" id="A0A9W6I522"/>
<keyword evidence="3" id="KW-0597">Phosphoprotein</keyword>
<dbReference type="InterPro" id="IPR011712">
    <property type="entry name" value="Sig_transdc_His_kin_sub3_dim/P"/>
</dbReference>
<proteinExistence type="predicted"/>
<dbReference type="RefSeq" id="WP_271219704.1">
    <property type="nucleotide sequence ID" value="NZ_BAAAVD010000049.1"/>
</dbReference>
<feature type="transmembrane region" description="Helical" evidence="9">
    <location>
        <begin position="384"/>
        <end position="407"/>
    </location>
</feature>
<keyword evidence="12" id="KW-1185">Reference proteome</keyword>
<dbReference type="GO" id="GO:0016020">
    <property type="term" value="C:membrane"/>
    <property type="evidence" value="ECO:0007669"/>
    <property type="project" value="InterPro"/>
</dbReference>
<keyword evidence="6" id="KW-0418">Kinase</keyword>
<sequence length="408" mass="43009">MGRHLLAAFVVVVDTALLVAGHRDDLPPWGAPAYALAAVLLVALRFRFPVAAFAGALVLALLTDSAYVLLLWSAYQAGTEVVSRSGMAVVVGATLGNLVVRLSVHFADPRAVMSVLAVHGVFVALPLIVGLYLAQHRRLVSALDRHNRQLLLQRELLGEQERLRERLRIARDMHDSLGHRLGLVSVQAAALEVSALPAPQRQAVRQLAGAARDAVNELHELVGALRGAEETPSRPLTAEAIGGLVEEFGEAGVAVTLRTHGEPLPLSPAAGQAAYRVVEEGLTNAARHAPGLPVTVEVGWESDALLLTVANPMPDDREVAGAGHGLSGLEERVRPAGGFLDHGLSGDRFRLFAMLPAAVEPAGERVEEQAWDDRLSTAGRLRTAAVGVAAGALMFAFLPASLLLGVAG</sequence>
<keyword evidence="9" id="KW-0472">Membrane</keyword>
<dbReference type="PANTHER" id="PTHR24421">
    <property type="entry name" value="NITRATE/NITRITE SENSOR PROTEIN NARX-RELATED"/>
    <property type="match status" value="1"/>
</dbReference>
<evidence type="ECO:0000256" key="3">
    <source>
        <dbReference type="ARBA" id="ARBA00022553"/>
    </source>
</evidence>
<evidence type="ECO:0000259" key="10">
    <source>
        <dbReference type="Pfam" id="PF07730"/>
    </source>
</evidence>
<name>A0A9W6I522_9ACTN</name>
<dbReference type="EMBL" id="BSEV01000011">
    <property type="protein sequence ID" value="GLK11318.1"/>
    <property type="molecule type" value="Genomic_DNA"/>
</dbReference>
<dbReference type="EC" id="2.7.13.3" evidence="2"/>
<reference evidence="11" key="2">
    <citation type="submission" date="2023-01" db="EMBL/GenBank/DDBJ databases">
        <authorList>
            <person name="Sun Q."/>
            <person name="Evtushenko L."/>
        </authorList>
    </citation>
    <scope>NUCLEOTIDE SEQUENCE</scope>
    <source>
        <strain evidence="11">VKM Ac-2007</strain>
    </source>
</reference>
<dbReference type="InterPro" id="IPR036890">
    <property type="entry name" value="HATPase_C_sf"/>
</dbReference>
<comment type="catalytic activity">
    <reaction evidence="1">
        <text>ATP + protein L-histidine = ADP + protein N-phospho-L-histidine.</text>
        <dbReference type="EC" id="2.7.13.3"/>
    </reaction>
</comment>
<evidence type="ECO:0000256" key="8">
    <source>
        <dbReference type="ARBA" id="ARBA00023012"/>
    </source>
</evidence>
<dbReference type="Gene3D" id="1.20.5.1930">
    <property type="match status" value="1"/>
</dbReference>
<evidence type="ECO:0000256" key="5">
    <source>
        <dbReference type="ARBA" id="ARBA00022741"/>
    </source>
</evidence>
<evidence type="ECO:0000256" key="1">
    <source>
        <dbReference type="ARBA" id="ARBA00000085"/>
    </source>
</evidence>
<evidence type="ECO:0000256" key="4">
    <source>
        <dbReference type="ARBA" id="ARBA00022679"/>
    </source>
</evidence>
<evidence type="ECO:0000256" key="6">
    <source>
        <dbReference type="ARBA" id="ARBA00022777"/>
    </source>
</evidence>
<dbReference type="SUPFAM" id="SSF55874">
    <property type="entry name" value="ATPase domain of HSP90 chaperone/DNA topoisomerase II/histidine kinase"/>
    <property type="match status" value="1"/>
</dbReference>
<keyword evidence="4" id="KW-0808">Transferase</keyword>
<comment type="caution">
    <text evidence="11">The sequence shown here is derived from an EMBL/GenBank/DDBJ whole genome shotgun (WGS) entry which is preliminary data.</text>
</comment>
<feature type="domain" description="Signal transduction histidine kinase subgroup 3 dimerisation and phosphoacceptor" evidence="10">
    <location>
        <begin position="165"/>
        <end position="228"/>
    </location>
</feature>
<evidence type="ECO:0000256" key="7">
    <source>
        <dbReference type="ARBA" id="ARBA00022840"/>
    </source>
</evidence>
<keyword evidence="9" id="KW-0812">Transmembrane</keyword>
<dbReference type="PANTHER" id="PTHR24421:SF10">
    <property type="entry name" value="NITRATE_NITRITE SENSOR PROTEIN NARQ"/>
    <property type="match status" value="1"/>
</dbReference>
<keyword evidence="8" id="KW-0902">Two-component regulatory system</keyword>
<keyword evidence="7" id="KW-0067">ATP-binding</keyword>
<evidence type="ECO:0000256" key="9">
    <source>
        <dbReference type="SAM" id="Phobius"/>
    </source>
</evidence>
<keyword evidence="5" id="KW-0547">Nucleotide-binding</keyword>
<organism evidence="11 12">
    <name type="scientific">Streptosporangium carneum</name>
    <dbReference type="NCBI Taxonomy" id="47481"/>
    <lineage>
        <taxon>Bacteria</taxon>
        <taxon>Bacillati</taxon>
        <taxon>Actinomycetota</taxon>
        <taxon>Actinomycetes</taxon>
        <taxon>Streptosporangiales</taxon>
        <taxon>Streptosporangiaceae</taxon>
        <taxon>Streptosporangium</taxon>
    </lineage>
</organism>
<evidence type="ECO:0000313" key="11">
    <source>
        <dbReference type="EMBL" id="GLK11318.1"/>
    </source>
</evidence>
<reference evidence="11" key="1">
    <citation type="journal article" date="2014" name="Int. J. Syst. Evol. Microbiol.">
        <title>Complete genome sequence of Corynebacterium casei LMG S-19264T (=DSM 44701T), isolated from a smear-ripened cheese.</title>
        <authorList>
            <consortium name="US DOE Joint Genome Institute (JGI-PGF)"/>
            <person name="Walter F."/>
            <person name="Albersmeier A."/>
            <person name="Kalinowski J."/>
            <person name="Ruckert C."/>
        </authorList>
    </citation>
    <scope>NUCLEOTIDE SEQUENCE</scope>
    <source>
        <strain evidence="11">VKM Ac-2007</strain>
    </source>
</reference>
<feature type="transmembrane region" description="Helical" evidence="9">
    <location>
        <begin position="112"/>
        <end position="134"/>
    </location>
</feature>